<comment type="pathway">
    <text evidence="5">tRNA modification; tRNA-queuosine biosynthesis.</text>
</comment>
<evidence type="ECO:0000256" key="1">
    <source>
        <dbReference type="ARBA" id="ARBA00022490"/>
    </source>
</evidence>
<dbReference type="NCBIfam" id="TIGR00113">
    <property type="entry name" value="queA"/>
    <property type="match status" value="1"/>
</dbReference>
<dbReference type="InterPro" id="IPR042119">
    <property type="entry name" value="QueA_dom2"/>
</dbReference>
<dbReference type="GO" id="GO:0051075">
    <property type="term" value="F:S-adenosylmethionine:tRNA ribosyltransferase-isomerase activity"/>
    <property type="evidence" value="ECO:0007669"/>
    <property type="project" value="UniProtKB-EC"/>
</dbReference>
<gene>
    <name evidence="5 6" type="primary">queA</name>
    <name evidence="6" type="ORF">E3J62_06895</name>
</gene>
<dbReference type="SUPFAM" id="SSF111337">
    <property type="entry name" value="QueA-like"/>
    <property type="match status" value="1"/>
</dbReference>
<dbReference type="GO" id="GO:0005737">
    <property type="term" value="C:cytoplasm"/>
    <property type="evidence" value="ECO:0007669"/>
    <property type="project" value="UniProtKB-SubCell"/>
</dbReference>
<dbReference type="InterPro" id="IPR036100">
    <property type="entry name" value="QueA_sf"/>
</dbReference>
<keyword evidence="1 5" id="KW-0963">Cytoplasm</keyword>
<name>A0A523UT05_UNCT6</name>
<dbReference type="AlphaFoldDB" id="A0A523UT05"/>
<dbReference type="GO" id="GO:0008616">
    <property type="term" value="P:tRNA queuosine(34) biosynthetic process"/>
    <property type="evidence" value="ECO:0007669"/>
    <property type="project" value="UniProtKB-UniRule"/>
</dbReference>
<reference evidence="6 7" key="1">
    <citation type="submission" date="2019-03" db="EMBL/GenBank/DDBJ databases">
        <title>Metabolic potential of uncultured bacteria and archaea associated with petroleum seepage in deep-sea sediments.</title>
        <authorList>
            <person name="Dong X."/>
            <person name="Hubert C."/>
        </authorList>
    </citation>
    <scope>NUCLEOTIDE SEQUENCE [LARGE SCALE GENOMIC DNA]</scope>
    <source>
        <strain evidence="6">E44_bin18</strain>
    </source>
</reference>
<comment type="caution">
    <text evidence="6">The sequence shown here is derived from an EMBL/GenBank/DDBJ whole genome shotgun (WGS) entry which is preliminary data.</text>
</comment>
<dbReference type="InterPro" id="IPR003699">
    <property type="entry name" value="QueA"/>
</dbReference>
<dbReference type="EC" id="2.4.99.17" evidence="5"/>
<dbReference type="HAMAP" id="MF_00113">
    <property type="entry name" value="QueA"/>
    <property type="match status" value="1"/>
</dbReference>
<keyword evidence="3 5" id="KW-0949">S-adenosyl-L-methionine</keyword>
<keyword evidence="4 5" id="KW-0671">Queuosine biosynthesis</keyword>
<evidence type="ECO:0000256" key="3">
    <source>
        <dbReference type="ARBA" id="ARBA00022691"/>
    </source>
</evidence>
<organism evidence="6 7">
    <name type="scientific">candidate division TA06 bacterium</name>
    <dbReference type="NCBI Taxonomy" id="2250710"/>
    <lineage>
        <taxon>Bacteria</taxon>
        <taxon>Bacteria division TA06</taxon>
    </lineage>
</organism>
<dbReference type="PANTHER" id="PTHR30307:SF0">
    <property type="entry name" value="S-ADENOSYLMETHIONINE:TRNA RIBOSYLTRANSFERASE-ISOMERASE"/>
    <property type="match status" value="1"/>
</dbReference>
<evidence type="ECO:0000313" key="7">
    <source>
        <dbReference type="Proteomes" id="UP000315525"/>
    </source>
</evidence>
<comment type="similarity">
    <text evidence="5">Belongs to the QueA family.</text>
</comment>
<dbReference type="Gene3D" id="3.40.1780.10">
    <property type="entry name" value="QueA-like"/>
    <property type="match status" value="1"/>
</dbReference>
<evidence type="ECO:0000256" key="5">
    <source>
        <dbReference type="HAMAP-Rule" id="MF_00113"/>
    </source>
</evidence>
<comment type="function">
    <text evidence="5">Transfers and isomerizes the ribose moiety from AdoMet to the 7-aminomethyl group of 7-deazaguanine (preQ1-tRNA) to give epoxyqueuosine (oQ-tRNA).</text>
</comment>
<keyword evidence="6" id="KW-0328">Glycosyltransferase</keyword>
<evidence type="ECO:0000256" key="2">
    <source>
        <dbReference type="ARBA" id="ARBA00022679"/>
    </source>
</evidence>
<comment type="catalytic activity">
    <reaction evidence="5">
        <text>7-aminomethyl-7-carbaguanosine(34) in tRNA + S-adenosyl-L-methionine = epoxyqueuosine(34) in tRNA + adenine + L-methionine + 2 H(+)</text>
        <dbReference type="Rhea" id="RHEA:32155"/>
        <dbReference type="Rhea" id="RHEA-COMP:10342"/>
        <dbReference type="Rhea" id="RHEA-COMP:18582"/>
        <dbReference type="ChEBI" id="CHEBI:15378"/>
        <dbReference type="ChEBI" id="CHEBI:16708"/>
        <dbReference type="ChEBI" id="CHEBI:57844"/>
        <dbReference type="ChEBI" id="CHEBI:59789"/>
        <dbReference type="ChEBI" id="CHEBI:82833"/>
        <dbReference type="ChEBI" id="CHEBI:194443"/>
        <dbReference type="EC" id="2.4.99.17"/>
    </reaction>
</comment>
<dbReference type="FunFam" id="2.40.10.240:FF:000002">
    <property type="entry name" value="S-adenosylmethionine:tRNA ribosyltransferase-isomerase"/>
    <property type="match status" value="1"/>
</dbReference>
<dbReference type="NCBIfam" id="NF001140">
    <property type="entry name" value="PRK00147.1"/>
    <property type="match status" value="1"/>
</dbReference>
<dbReference type="InterPro" id="IPR042118">
    <property type="entry name" value="QueA_dom1"/>
</dbReference>
<keyword evidence="2 5" id="KW-0808">Transferase</keyword>
<evidence type="ECO:0000256" key="4">
    <source>
        <dbReference type="ARBA" id="ARBA00022785"/>
    </source>
</evidence>
<accession>A0A523UT05</accession>
<dbReference type="Proteomes" id="UP000315525">
    <property type="component" value="Unassembled WGS sequence"/>
</dbReference>
<dbReference type="EMBL" id="SOJN01000078">
    <property type="protein sequence ID" value="TET45682.1"/>
    <property type="molecule type" value="Genomic_DNA"/>
</dbReference>
<dbReference type="PANTHER" id="PTHR30307">
    <property type="entry name" value="S-ADENOSYLMETHIONINE:TRNA RIBOSYLTRANSFERASE-ISOMERASE"/>
    <property type="match status" value="1"/>
</dbReference>
<dbReference type="Pfam" id="PF02547">
    <property type="entry name" value="Queuosine_synth"/>
    <property type="match status" value="1"/>
</dbReference>
<keyword evidence="6" id="KW-0413">Isomerase</keyword>
<dbReference type="Gene3D" id="2.40.10.240">
    <property type="entry name" value="QueA-like"/>
    <property type="match status" value="1"/>
</dbReference>
<comment type="subcellular location">
    <subcellularLocation>
        <location evidence="5">Cytoplasm</location>
    </subcellularLocation>
</comment>
<proteinExistence type="inferred from homology"/>
<comment type="subunit">
    <text evidence="5">Monomer.</text>
</comment>
<sequence length="335" mass="37310">MNIDQFDYTLPEGFIAQYPPKERGQARLLVLDRKKGITTHTVFEHIIDYIEPGDVIVLNETRVIPARLFGTREETGGKVEVLLLREREKDVWEALVKPGKKAKEGTRIIFDGYGACEVCSVLSSGKRVLRFGGDVKSLMHSAGSVPLPPYIEREPEEMDRERYQTIFARKDGSVAAPTASLHFTNAILSSIRDKAEVVFITLHIGLGTFRPMKVEDVSKHDMESEYYEISQEAAEKINSAKGHTIAVGTSVARALEDSGASGEVKAGTGEAQLYIYPPYQFRIVDSLVTNFHLPRSTTFVLAAAFAGLERLKSTYMEAIGKGYRFYSYGDAMLIK</sequence>
<evidence type="ECO:0000313" key="6">
    <source>
        <dbReference type="EMBL" id="TET45682.1"/>
    </source>
</evidence>
<dbReference type="UniPathway" id="UPA00392"/>
<protein>
    <recommendedName>
        <fullName evidence="5">S-adenosylmethionine:tRNA ribosyltransferase-isomerase</fullName>
        <ecNumber evidence="5">2.4.99.17</ecNumber>
    </recommendedName>
    <alternativeName>
        <fullName evidence="5">Queuosine biosynthesis protein QueA</fullName>
    </alternativeName>
</protein>